<evidence type="ECO:0008006" key="4">
    <source>
        <dbReference type="Google" id="ProtNLM"/>
    </source>
</evidence>
<dbReference type="RefSeq" id="WP_119556087.1">
    <property type="nucleotide sequence ID" value="NZ_QXMN01000028.1"/>
</dbReference>
<comment type="caution">
    <text evidence="2">The sequence shown here is derived from an EMBL/GenBank/DDBJ whole genome shotgun (WGS) entry which is preliminary data.</text>
</comment>
<protein>
    <recommendedName>
        <fullName evidence="4">ABC-type transport auxiliary lipoprotein component domain-containing protein</fullName>
    </recommendedName>
</protein>
<feature type="signal peptide" evidence="1">
    <location>
        <begin position="1"/>
        <end position="21"/>
    </location>
</feature>
<keyword evidence="3" id="KW-1185">Reference proteome</keyword>
<dbReference type="EMBL" id="QXMN01000028">
    <property type="protein sequence ID" value="RIX76871.1"/>
    <property type="molecule type" value="Genomic_DNA"/>
</dbReference>
<dbReference type="Proteomes" id="UP000265619">
    <property type="component" value="Unassembled WGS sequence"/>
</dbReference>
<sequence length="199" mass="20704">MIARLVGICLGALLIVGCAHRAEVGSTSAAYEVRRDRVQSSKAYVAVSGDLATLEKIVKPGHICGAHSFPVALGAAVKTSIVRTVSAAHSSVAAISTASEAGNDGVLYTFALDDFNPRLRFQPGFFVPTADASVEISIKTTAVSADGRELATTTVRGFGQESVDGQCPVGAEALGKATEKAIRVSLENFVGRVINQRLD</sequence>
<reference evidence="2 3" key="1">
    <citation type="submission" date="2018-09" db="EMBL/GenBank/DDBJ databases">
        <title>Acidovorax cavernicola nov. sp. isolated from Gruta de las Maravillas (Aracena, Spain).</title>
        <authorList>
            <person name="Jurado V."/>
            <person name="Gutierrez-Patricio S."/>
            <person name="Gonzalez-Pimentel J.L."/>
            <person name="Miller A.Z."/>
            <person name="Laiz L."/>
            <person name="Saiz-Jimenez C."/>
        </authorList>
    </citation>
    <scope>NUCLEOTIDE SEQUENCE [LARGE SCALE GENOMIC DNA]</scope>
    <source>
        <strain evidence="2 3">1011MAR4D40.2</strain>
    </source>
</reference>
<evidence type="ECO:0000256" key="1">
    <source>
        <dbReference type="SAM" id="SignalP"/>
    </source>
</evidence>
<accession>A0A9X8D292</accession>
<proteinExistence type="predicted"/>
<name>A0A9X8D292_9BURK</name>
<dbReference type="OrthoDB" id="8896593at2"/>
<dbReference type="PROSITE" id="PS51257">
    <property type="entry name" value="PROKAR_LIPOPROTEIN"/>
    <property type="match status" value="1"/>
</dbReference>
<dbReference type="AlphaFoldDB" id="A0A9X8D292"/>
<gene>
    <name evidence="2" type="ORF">D3H34_20470</name>
</gene>
<organism evidence="2 3">
    <name type="scientific">Acidovorax cavernicola</name>
    <dbReference type="NCBI Taxonomy" id="1675792"/>
    <lineage>
        <taxon>Bacteria</taxon>
        <taxon>Pseudomonadati</taxon>
        <taxon>Pseudomonadota</taxon>
        <taxon>Betaproteobacteria</taxon>
        <taxon>Burkholderiales</taxon>
        <taxon>Comamonadaceae</taxon>
        <taxon>Acidovorax</taxon>
    </lineage>
</organism>
<feature type="chain" id="PRO_5040814274" description="ABC-type transport auxiliary lipoprotein component domain-containing protein" evidence="1">
    <location>
        <begin position="22"/>
        <end position="199"/>
    </location>
</feature>
<keyword evidence="1" id="KW-0732">Signal</keyword>
<evidence type="ECO:0000313" key="2">
    <source>
        <dbReference type="EMBL" id="RIX76871.1"/>
    </source>
</evidence>
<evidence type="ECO:0000313" key="3">
    <source>
        <dbReference type="Proteomes" id="UP000265619"/>
    </source>
</evidence>